<sequence>MSKNVFVLGLDEQNAKILERISWAGEYRFRGLLTPAELQHGEIDLGGLLRKAREQLDAVDGPIAAIASYWDFPAATMVPLLCSEYGLPSVSLEAVLRCEHKYWSRLLQREVIDDIPAFGTVDLDDDEPGPPDGVDYPMWLKPVKSFSSELAFHVSGPDEFADAVAEIRAGIGRVGDPFDEVLGKVELPREITEVGGAACLAEEEIRGVQAAVEGYVYDGDVVVYGALDSVNYDGTPSFLRHQYPSRLPAEIVGRLKEISRTVMSHLGFDNATFSIEFFYDKDSGQVRLLEINPRHSQSHAELFEAVDGIANHEVMLRLGLGQDPAHHPHEPGRYRVAGKWMYRRFDGDALVTRVPTDAEIAEIEQRVPGTTIEISAIEGQRLSDLPEQDSYSYELAHLFVRAQTDAELAEKYQACVDALHFEFE</sequence>
<feature type="domain" description="ATP-grasp" evidence="5">
    <location>
        <begin position="104"/>
        <end position="320"/>
    </location>
</feature>
<keyword evidence="1" id="KW-0436">Ligase</keyword>
<dbReference type="GO" id="GO:0005524">
    <property type="term" value="F:ATP binding"/>
    <property type="evidence" value="ECO:0007669"/>
    <property type="project" value="UniProtKB-UniRule"/>
</dbReference>
<dbReference type="GO" id="GO:0016874">
    <property type="term" value="F:ligase activity"/>
    <property type="evidence" value="ECO:0007669"/>
    <property type="project" value="UniProtKB-KW"/>
</dbReference>
<dbReference type="PANTHER" id="PTHR43585:SF2">
    <property type="entry name" value="ATP-GRASP ENZYME FSQD"/>
    <property type="match status" value="1"/>
</dbReference>
<evidence type="ECO:0000256" key="2">
    <source>
        <dbReference type="ARBA" id="ARBA00022741"/>
    </source>
</evidence>
<evidence type="ECO:0000256" key="4">
    <source>
        <dbReference type="PROSITE-ProRule" id="PRU00409"/>
    </source>
</evidence>
<evidence type="ECO:0000259" key="5">
    <source>
        <dbReference type="PROSITE" id="PS50975"/>
    </source>
</evidence>
<comment type="caution">
    <text evidence="6">The sequence shown here is derived from an EMBL/GenBank/DDBJ whole genome shotgun (WGS) entry which is preliminary data.</text>
</comment>
<evidence type="ECO:0000256" key="3">
    <source>
        <dbReference type="ARBA" id="ARBA00022840"/>
    </source>
</evidence>
<keyword evidence="2 4" id="KW-0547">Nucleotide-binding</keyword>
<dbReference type="EMBL" id="WMBA01000005">
    <property type="protein sequence ID" value="MTD53371.1"/>
    <property type="molecule type" value="Genomic_DNA"/>
</dbReference>
<dbReference type="PANTHER" id="PTHR43585">
    <property type="entry name" value="FUMIPYRROLE BIOSYNTHESIS PROTEIN C"/>
    <property type="match status" value="1"/>
</dbReference>
<dbReference type="PROSITE" id="PS50975">
    <property type="entry name" value="ATP_GRASP"/>
    <property type="match status" value="1"/>
</dbReference>
<keyword evidence="7" id="KW-1185">Reference proteome</keyword>
<evidence type="ECO:0000256" key="1">
    <source>
        <dbReference type="ARBA" id="ARBA00022598"/>
    </source>
</evidence>
<name>A0A6N7Z0R0_9PSEU</name>
<protein>
    <submittedName>
        <fullName evidence="6">ATP-grasp domain-containing protein</fullName>
    </submittedName>
</protein>
<gene>
    <name evidence="6" type="ORF">GKO32_05155</name>
</gene>
<accession>A0A6N7Z0R0</accession>
<reference evidence="6 7" key="1">
    <citation type="submission" date="2019-11" db="EMBL/GenBank/DDBJ databases">
        <title>Draft genome of Amycolatopsis RM579.</title>
        <authorList>
            <person name="Duangmal K."/>
            <person name="Mingma R."/>
        </authorList>
    </citation>
    <scope>NUCLEOTIDE SEQUENCE [LARGE SCALE GENOMIC DNA]</scope>
    <source>
        <strain evidence="6 7">RM579</strain>
    </source>
</reference>
<dbReference type="InterPro" id="IPR052032">
    <property type="entry name" value="ATP-dep_AA_Ligase"/>
</dbReference>
<dbReference type="InterPro" id="IPR011761">
    <property type="entry name" value="ATP-grasp"/>
</dbReference>
<proteinExistence type="predicted"/>
<dbReference type="Gene3D" id="3.30.470.20">
    <property type="entry name" value="ATP-grasp fold, B domain"/>
    <property type="match status" value="1"/>
</dbReference>
<evidence type="ECO:0000313" key="6">
    <source>
        <dbReference type="EMBL" id="MTD53371.1"/>
    </source>
</evidence>
<dbReference type="Proteomes" id="UP000440096">
    <property type="component" value="Unassembled WGS sequence"/>
</dbReference>
<dbReference type="GO" id="GO:0046872">
    <property type="term" value="F:metal ion binding"/>
    <property type="evidence" value="ECO:0007669"/>
    <property type="project" value="InterPro"/>
</dbReference>
<dbReference type="Pfam" id="PF13535">
    <property type="entry name" value="ATP-grasp_4"/>
    <property type="match status" value="1"/>
</dbReference>
<dbReference type="SUPFAM" id="SSF56059">
    <property type="entry name" value="Glutathione synthetase ATP-binding domain-like"/>
    <property type="match status" value="1"/>
</dbReference>
<dbReference type="RefSeq" id="WP_312867500.1">
    <property type="nucleotide sequence ID" value="NZ_WMBA01000005.1"/>
</dbReference>
<keyword evidence="3 4" id="KW-0067">ATP-binding</keyword>
<organism evidence="6 7">
    <name type="scientific">Amycolatopsis pithecellobii</name>
    <dbReference type="NCBI Taxonomy" id="664692"/>
    <lineage>
        <taxon>Bacteria</taxon>
        <taxon>Bacillati</taxon>
        <taxon>Actinomycetota</taxon>
        <taxon>Actinomycetes</taxon>
        <taxon>Pseudonocardiales</taxon>
        <taxon>Pseudonocardiaceae</taxon>
        <taxon>Amycolatopsis</taxon>
    </lineage>
</organism>
<dbReference type="AlphaFoldDB" id="A0A6N7Z0R0"/>
<evidence type="ECO:0000313" key="7">
    <source>
        <dbReference type="Proteomes" id="UP000440096"/>
    </source>
</evidence>